<dbReference type="AlphaFoldDB" id="A0A5B8V1E8"/>
<sequence>MTKFILRITLLTLLTCFTALASKAQVGYDYSQYDVGASVGFNSYYGDVVTSQSSNSFNLNFDYNQSAFINYILEIQVGKVMGGDSTKDLLGRQFSADYTSYAFRIQLQAGELIDYSQSKVLNAFKNLYVGGGIGIIYSNIKEINRYSLQLPGFYTPGENKANQLFFPARIGYELKIYNKYKRPDFKVDVGYQYNFIFGDNFDGFKAGAHNDAYGQFTIGVKFSIGGVTSYRKDIQY</sequence>
<feature type="chain" id="PRO_5022932007" description="Porin family protein" evidence="1">
    <location>
        <begin position="22"/>
        <end position="236"/>
    </location>
</feature>
<proteinExistence type="predicted"/>
<keyword evidence="1" id="KW-0732">Signal</keyword>
<reference evidence="2 3" key="1">
    <citation type="journal article" date="2017" name="Curr. Microbiol.">
        <title>Mucilaginibacter ginsenosidivorans sp. nov., Isolated from Soil of Ginseng Field.</title>
        <authorList>
            <person name="Kim M.M."/>
            <person name="Siddiqi M.Z."/>
            <person name="Im W.T."/>
        </authorList>
    </citation>
    <scope>NUCLEOTIDE SEQUENCE [LARGE SCALE GENOMIC DNA]</scope>
    <source>
        <strain evidence="2 3">Gsoil 3017</strain>
    </source>
</reference>
<feature type="signal peptide" evidence="1">
    <location>
        <begin position="1"/>
        <end position="21"/>
    </location>
</feature>
<dbReference type="RefSeq" id="WP_147034025.1">
    <property type="nucleotide sequence ID" value="NZ_CP042436.1"/>
</dbReference>
<dbReference type="EMBL" id="CP042436">
    <property type="protein sequence ID" value="QEC65194.1"/>
    <property type="molecule type" value="Genomic_DNA"/>
</dbReference>
<evidence type="ECO:0000313" key="3">
    <source>
        <dbReference type="Proteomes" id="UP000321479"/>
    </source>
</evidence>
<organism evidence="2 3">
    <name type="scientific">Mucilaginibacter ginsenosidivorans</name>
    <dbReference type="NCBI Taxonomy" id="398053"/>
    <lineage>
        <taxon>Bacteria</taxon>
        <taxon>Pseudomonadati</taxon>
        <taxon>Bacteroidota</taxon>
        <taxon>Sphingobacteriia</taxon>
        <taxon>Sphingobacteriales</taxon>
        <taxon>Sphingobacteriaceae</taxon>
        <taxon>Mucilaginibacter</taxon>
    </lineage>
</organism>
<keyword evidence="3" id="KW-1185">Reference proteome</keyword>
<accession>A0A5B8V1E8</accession>
<dbReference type="OrthoDB" id="648040at2"/>
<gene>
    <name evidence="2" type="ORF">FRZ54_22345</name>
</gene>
<evidence type="ECO:0000313" key="2">
    <source>
        <dbReference type="EMBL" id="QEC65194.1"/>
    </source>
</evidence>
<name>A0A5B8V1E8_9SPHI</name>
<protein>
    <recommendedName>
        <fullName evidence="4">Porin family protein</fullName>
    </recommendedName>
</protein>
<evidence type="ECO:0008006" key="4">
    <source>
        <dbReference type="Google" id="ProtNLM"/>
    </source>
</evidence>
<dbReference type="KEGG" id="mgin:FRZ54_22345"/>
<evidence type="ECO:0000256" key="1">
    <source>
        <dbReference type="SAM" id="SignalP"/>
    </source>
</evidence>
<dbReference type="Proteomes" id="UP000321479">
    <property type="component" value="Chromosome"/>
</dbReference>